<geneLocation type="plasmid" evidence="4">
    <name>LIBA6289</name>
</geneLocation>
<feature type="region of interest" description="Disordered" evidence="1">
    <location>
        <begin position="3459"/>
        <end position="3580"/>
    </location>
</feature>
<keyword evidence="2" id="KW-0472">Membrane</keyword>
<dbReference type="EMBL" id="MF547664">
    <property type="protein sequence ID" value="AVX33753.1"/>
    <property type="molecule type" value="Genomic_DNA"/>
</dbReference>
<reference evidence="4" key="1">
    <citation type="journal article" date="2018" name="Genome Biol. Evol.">
        <title>Two Groups of Cocirculating, Epidemic Clostridiodes difficile Strains Microdiversify through Different Mechanisms.</title>
        <authorList>
            <person name="Murillo T."/>
            <person name="Ramirez-Vargas G."/>
            <person name="Riedel T."/>
            <person name="Overmann J."/>
            <person name="Andersen J.M."/>
            <person name="Guzman-Verri C."/>
            <person name="Chaves-Olarte E."/>
            <person name="Rodriguez C."/>
        </authorList>
    </citation>
    <scope>NUCLEOTIDE SEQUENCE</scope>
    <source>
        <strain evidence="4">LIBA-6289</strain>
        <plasmid evidence="4">LIBA6289</plasmid>
    </source>
</reference>
<dbReference type="InterPro" id="IPR032179">
    <property type="entry name" value="Cry22Aa_Ig-like"/>
</dbReference>
<organism evidence="4">
    <name type="scientific">Clostridioides difficile</name>
    <name type="common">Peptoclostridium difficile</name>
    <dbReference type="NCBI Taxonomy" id="1496"/>
    <lineage>
        <taxon>Bacteria</taxon>
        <taxon>Bacillati</taxon>
        <taxon>Bacillota</taxon>
        <taxon>Clostridia</taxon>
        <taxon>Peptostreptococcales</taxon>
        <taxon>Peptostreptococcaceae</taxon>
        <taxon>Clostridioides</taxon>
    </lineage>
</organism>
<dbReference type="SUPFAM" id="SSF56436">
    <property type="entry name" value="C-type lectin-like"/>
    <property type="match status" value="1"/>
</dbReference>
<evidence type="ECO:0000313" key="4">
    <source>
        <dbReference type="EMBL" id="AVX33753.1"/>
    </source>
</evidence>
<feature type="transmembrane region" description="Helical" evidence="2">
    <location>
        <begin position="3676"/>
        <end position="3694"/>
    </location>
</feature>
<dbReference type="PANTHER" id="PTHR22802">
    <property type="entry name" value="C-TYPE LECTIN SUPERFAMILY MEMBER"/>
    <property type="match status" value="1"/>
</dbReference>
<feature type="compositionally biased region" description="Basic and acidic residues" evidence="1">
    <location>
        <begin position="3534"/>
        <end position="3549"/>
    </location>
</feature>
<evidence type="ECO:0000259" key="3">
    <source>
        <dbReference type="PROSITE" id="PS50041"/>
    </source>
</evidence>
<dbReference type="InterPro" id="IPR016187">
    <property type="entry name" value="CTDL_fold"/>
</dbReference>
<dbReference type="Gene3D" id="2.60.120.260">
    <property type="entry name" value="Galactose-binding domain-like"/>
    <property type="match status" value="1"/>
</dbReference>
<keyword evidence="2" id="KW-0812">Transmembrane</keyword>
<dbReference type="SMART" id="SM00034">
    <property type="entry name" value="CLECT"/>
    <property type="match status" value="1"/>
</dbReference>
<dbReference type="Pfam" id="PF16403">
    <property type="entry name" value="Bact_surface_Ig-like"/>
    <property type="match status" value="5"/>
</dbReference>
<feature type="compositionally biased region" description="Polar residues" evidence="1">
    <location>
        <begin position="3459"/>
        <end position="3472"/>
    </location>
</feature>
<dbReference type="RefSeq" id="WP_172692605.1">
    <property type="nucleotide sequence ID" value="NZ_MF547664.1"/>
</dbReference>
<dbReference type="InterPro" id="IPR001304">
    <property type="entry name" value="C-type_lectin-like"/>
</dbReference>
<feature type="compositionally biased region" description="Basic and acidic residues" evidence="1">
    <location>
        <begin position="3556"/>
        <end position="3575"/>
    </location>
</feature>
<dbReference type="PROSITE" id="PS50041">
    <property type="entry name" value="C_TYPE_LECTIN_2"/>
    <property type="match status" value="1"/>
</dbReference>
<feature type="domain" description="C-type lectin" evidence="3">
    <location>
        <begin position="2303"/>
        <end position="2414"/>
    </location>
</feature>
<protein>
    <submittedName>
        <fullName evidence="4">Cell adhesion protein</fullName>
    </submittedName>
</protein>
<dbReference type="InterPro" id="IPR016186">
    <property type="entry name" value="C-type_lectin-like/link_sf"/>
</dbReference>
<evidence type="ECO:0000256" key="2">
    <source>
        <dbReference type="SAM" id="Phobius"/>
    </source>
</evidence>
<name>A0A2R4NC90_CLODI</name>
<feature type="region of interest" description="Disordered" evidence="1">
    <location>
        <begin position="3622"/>
        <end position="3646"/>
    </location>
</feature>
<feature type="compositionally biased region" description="Low complexity" evidence="1">
    <location>
        <begin position="3481"/>
        <end position="3498"/>
    </location>
</feature>
<sequence length="3700" mass="416514" precursor="true">MYNKKVTSILLSTVIASSTSLGITPSNINVFADKPIYKNNLADENISLNMGEYECENGDGILRFPNAKGVIKGKSNLLFNFDGENNVKVSYTKNGSKMEGITYEPALKSRVISIRVENQEQLDEVLKSLEIKVDGNVSFSVKLANVPEGVISSNGAGQEEAIDGDLRSHFRSDGQGWWQLLFDEETELDVINLTFGRKNGAEIQGLKNGTWIKIGEAEDYPIDLYSRETQSIKVNKGIYSGIKVIPKVSDDNMSRLCEISFDETKPQSFNYIDAPQLILGETAINGTFVTFPNAIANGFDKLSLKIEYSVPIKTEYEVNGNKINSNEKMIITDAYDKKTINEILKSLRLDTDNQKVKIDVSLIDTQLKKTFPDGTVATGDSYGGGYPSNTIDCNEKTYWNAPSESGSINFKFPSQTKIDNIKLKIAPSVTIKNQYTIMGKKGDSSEVIGQVVSITKGNEMNTVDVPITKPGNYDEISVSSTYLPTGGLGTSWASIHEIILNSNLEDVLASDSVTVDKIENVFNLKLGEKKVLNNKITFPDAIGTVTGIGSKLVFELKENQDTSVKYQLNGEEIIKKDKTVKIEINSQKELDEILKSLEITFDELKGCSLKIFSVSKEADIENQSWQVLKNVTASGPGYGNAQPQNVFKGGAGWNAGTYNTSMYLKNINNIYLSAIRYNSKNALIVRGKKNGDWKDIGSFGANQSNAKFDVIPDYYEELEFYSYGRDWAHIYELEFFMSNRNKECSDISIDKANFEISDSKSDGNGNITFPNANGYINTNASLDIEFKDGYNKNLVTTYVLNGEEKRESKENISINIENNEQLEEVLNSLKISHDNTSNLNISFSLSFTSGKKITKDIDIATDDKLNMGEMQYSKGKITFPNASGKVRDKANLNFSSKTDLEVKYISDGKEITETGKNIIIKDLTQLKLDELLKSISISYKEYEGCEFSINLLGKPVTITQNYSIPQIQGDLELNLGDYENDGDGNVVFPTAKGLLYRKGNLNINFEKGFSDDIEIKYKLNDTEYTKKQNNLSIPVSNQHELDEVLNTLKIKCDSNLEYNLNITLAEERYIPLGTTSDKPEVLNGKGWYSGRSSTATINFKSPLKMSAVSLTKTSGVDNCFYIKGLKNGIWKEIGGFTTVYPDYDRLSTREIDVQRDSYDAVSITYTVANGWGSSNVSKLGFLDKVSSSVKIKPNINLKVTLADKLEKTILKWTSDLEVYAYNIYVKKKEDVNWSLCKSVTSNINETDDYNINDLAAPSIPKYEIQLDGLKKGIQLESDDLGTEYSYYVNAIDKDGNKIGTSNVENVNVQSDFKEFIYEVNNNATTPIELKNKSNGFIPFRELVDKNYLHVASVDNIGNISDIKTIPILCLFVDGPPIINVPGDCSLKANSKIDINEGVSAIDEIDGDLTSKINTKIISPKGEVVYDIDTNILGNWIIEYKVTDSKGQTTEHIRKINVIKNINLKLNVGKLLTTSKFTQFPNAKIEFKEDEKVNGIKMYFSNEFNDSMKVHYTLNGIEKITTDRSIIIDDELTIKDAENLIKSIKIEHDNSKKFNFNIVLSSNDAESIIYNYENNHYYKFIYSNRISLEDAKKEASKQEFLGSKGYLVKIDSESEKEVLSMLTNQSFWNEASTDNKEKNGFVVEFGLEDKLPSPDTINIFDYESIINIEPFESKQDIVLNALVDKKENKVILDWNDVEDVDYYKVYQKKNGMGDFEAMSSNNYAKGKKVKVLNIYPTSSVKDTFKNWVTESGQKLIDIDTVSNGDFNNNPDFYLKDESGEYKYDVVACGFANITTATSLPMKSVLSINEAKNNNVGILLGHHYIGENIGNFPKFSEEYFMNKYKNTDEVCSYEVELNKSHEALNYPNELGKVGDVLKIPHTHSNYNAFPFKDDIVIKFHNPKRHAYPYNCNKSYEGYSGEINGKNVSQNAYLSIHENTAQVQTGHSGTNITTDEKNMLANTVFYLAQKLDESYLEDINGKDTNEPTAPTHKLYQTGIKQGLKFDSEDTGSKFEYYVEGVSKYSDVTHTSNKKMVKIKSGLEGFSYEVSNNPTPSSNLGNTINSIDGFISAKELASKKYVHIISVDKAGNKSQIVTLPVIGLFIDNPPILKIGGNISVEQNKEYNIMENILATDDYDGDLTKDIKVSIKNPNGKIVDKFDTSVLGKWTIEYSVKDSKEQESKEEKIITVKENLNYLNVNLGEPNKTRFCTEFPNASVINNSDKKINGIKLYISSGYNESIVINYTDKGIKKSFKGQQIILDDSYTTEEANSIVKSLKIEHDNTTDFDFNVRIGNSLAEDIVYNSQNKHYYKFVNASGITWEDARKEAEKQELEGVKGHLLTIESSEEQSIINSMSPQSIWINLKRLDGKWVSVIEDETKEATYFNWIDGEPNNQNGIGVQEDYVQSIKENNGKWNDIPNDTTLPGLLPKFKINGYVVEFDANKEISNLNTYEDTAHIKKMISNQDIVLNTVNDDENNYVKLNWNKYKNAEYYKVFRRELNSDSDEFETILENTKENCINDMDGKDITPPIYDFSLIFDKEMNSKLEFHAEEVGTTYEYKIESYDKDNYQTAYSNTSKSTVTSKFKGYSYVVDEKPDTELDNTINNINGKFSFENVTYNTYLHIKAIDEQGNATKTKHIKLADETHNNEPRITVKGKNRVIKTGEKFDKLDGVKAYDFEDGDLTDRLVVEGEINNQVKGVYEVKYSVEDSKRLRSEVIVKVHVTGDMNLNIEEQEKDELLISWNKVKNAVKYKLYRTDVNGYDFEEKGVFTDTTFIDKSANDVSSPVITYLNEVIIDEETSKIGRLTILSKNIIKLADKEANKDSEQNTELKLLVRDLSSTYRYFVEAIDINGNVVNSSEIKNGSVSVGLAGFNYIIDDKEDTEADNFVNAKNVSDIDISNSKFKFLHVRAIDLNGNVSETAHHLISGKYDTNHIPVIKGVNTTRVKEGDKFDPLKGISAYDTEDGDLTSKIEVEGKVDSNINGKYLLTYKVEDSQGNKREVKRNIIVYADMEIKVTPDFEENNLVISWEENPLKDKVFYEVRKYDYEIGNYKTIGYTEDLSFVDKNAKDIYGSKINNIHGSDMDTDELEDKIILDIDAKDIGASEKYQVRTRLKEDNLILRDMTNEEGVEWGVRGNLSGVVKSFKWKLSNKREDNLESGMITTSISTNKVEFEHKGYKYIHIMPIDSYDNQGDIVHYEIGKPPAEEVIEPPIIDINGVPVINGVSTATIKIGDEFKIMEGVTAKDYRGQDLTNFIKVKGFVNRYEKGEYNLTYSVIDFKGQETLRTCKVIVIDYSEQLPDSKPDKINSSPEVNFWNEDYIYVGEKYGEDRILNGIRVIDEEDGDITHKVTYETDLNINEVGTYAILYSVSDDDGNKVKFSRVVYVIPKGEYKPDLGNNENWKNGRWARIKTYNKYLNVGDTFNIKSGVYAYDDVDGDITSKIKASGIVNTIKPGAYNVTYKVTNSDNNTTTTGATVFVRDGGWDNNNGEEPNPNPDWGSNDNDDSHNNHIPNRPDQPNQDEDDINGDKLPNINNDTGKDDNKDIFIDKDGNKIFPDGIIEKPDGTQIKPNEEGEKPNIDNNGNIIVPPAGVIVKPDGTIIIPPAGGIIKPDGTIVLNTIDDEEGKNKKDTKEEENKHNNINKYNEVDKHNITNVKNEKDKKEEQKSGQNINPETGDKGIIASIAIFTTSLAGYLFLNRKKNK</sequence>
<dbReference type="InterPro" id="IPR051004">
    <property type="entry name" value="DC-SIGN_domain-containing"/>
</dbReference>
<dbReference type="Gene3D" id="3.10.100.10">
    <property type="entry name" value="Mannose-Binding Protein A, subunit A"/>
    <property type="match status" value="2"/>
</dbReference>
<accession>A0A2R4NC90</accession>
<evidence type="ECO:0000256" key="1">
    <source>
        <dbReference type="SAM" id="MobiDB-lite"/>
    </source>
</evidence>
<gene>
    <name evidence="4" type="ORF">plasmid_LIBA6289_00068</name>
</gene>
<dbReference type="Gene3D" id="2.60.40.10">
    <property type="entry name" value="Immunoglobulins"/>
    <property type="match status" value="10"/>
</dbReference>
<keyword evidence="4" id="KW-0614">Plasmid</keyword>
<keyword evidence="2" id="KW-1133">Transmembrane helix</keyword>
<dbReference type="PANTHER" id="PTHR22802:SF379">
    <property type="entry name" value="CHONDROITIN SULFATE PROTEOGLYCAN 2 ISOFORM X1"/>
    <property type="match status" value="1"/>
</dbReference>
<dbReference type="InterPro" id="IPR013783">
    <property type="entry name" value="Ig-like_fold"/>
</dbReference>
<proteinExistence type="predicted"/>
<dbReference type="Pfam" id="PF00059">
    <property type="entry name" value="Lectin_C"/>
    <property type="match status" value="1"/>
</dbReference>
<feature type="compositionally biased region" description="Basic and acidic residues" evidence="1">
    <location>
        <begin position="3622"/>
        <end position="3635"/>
    </location>
</feature>